<dbReference type="EMBL" id="JAYKXP010000120">
    <property type="protein sequence ID" value="KAK7024593.1"/>
    <property type="molecule type" value="Genomic_DNA"/>
</dbReference>
<protein>
    <submittedName>
        <fullName evidence="1">Uncharacterized protein</fullName>
    </submittedName>
</protein>
<dbReference type="AlphaFoldDB" id="A0AAW0BEU2"/>
<organism evidence="1 2">
    <name type="scientific">Paramarasmius palmivorus</name>
    <dbReference type="NCBI Taxonomy" id="297713"/>
    <lineage>
        <taxon>Eukaryota</taxon>
        <taxon>Fungi</taxon>
        <taxon>Dikarya</taxon>
        <taxon>Basidiomycota</taxon>
        <taxon>Agaricomycotina</taxon>
        <taxon>Agaricomycetes</taxon>
        <taxon>Agaricomycetidae</taxon>
        <taxon>Agaricales</taxon>
        <taxon>Marasmiineae</taxon>
        <taxon>Marasmiaceae</taxon>
        <taxon>Paramarasmius</taxon>
    </lineage>
</organism>
<keyword evidence="2" id="KW-1185">Reference proteome</keyword>
<sequence length="210" mass="23686">MPSISFPTVSKIKENVKKSFLPVVDVIQKQRIKHQIIMLNELKIESQLCWDPQTNLILGFCQEHGYWASMEFQSEDEVLLLLKAVKEGKIHLAGEATCLFSANIWVVQDTNLCTVSIASDGEARCGEAIIHLTFKKQLESTSSIYPLLKDCNLMNMEVGDDDITGDKDSKHVMKCYCNLERGFTVQGVHFKISKVKQHLLSHTTSTARVD</sequence>
<accession>A0AAW0BEU2</accession>
<reference evidence="1 2" key="1">
    <citation type="submission" date="2024-01" db="EMBL/GenBank/DDBJ databases">
        <title>A draft genome for a cacao thread blight-causing isolate of Paramarasmius palmivorus.</title>
        <authorList>
            <person name="Baruah I.K."/>
            <person name="Bukari Y."/>
            <person name="Amoako-Attah I."/>
            <person name="Meinhardt L.W."/>
            <person name="Bailey B.A."/>
            <person name="Cohen S.P."/>
        </authorList>
    </citation>
    <scope>NUCLEOTIDE SEQUENCE [LARGE SCALE GENOMIC DNA]</scope>
    <source>
        <strain evidence="1 2">GH-12</strain>
    </source>
</reference>
<dbReference type="Proteomes" id="UP001383192">
    <property type="component" value="Unassembled WGS sequence"/>
</dbReference>
<gene>
    <name evidence="1" type="ORF">VNI00_016198</name>
</gene>
<evidence type="ECO:0000313" key="1">
    <source>
        <dbReference type="EMBL" id="KAK7024593.1"/>
    </source>
</evidence>
<evidence type="ECO:0000313" key="2">
    <source>
        <dbReference type="Proteomes" id="UP001383192"/>
    </source>
</evidence>
<proteinExistence type="predicted"/>
<name>A0AAW0BEU2_9AGAR</name>
<comment type="caution">
    <text evidence="1">The sequence shown here is derived from an EMBL/GenBank/DDBJ whole genome shotgun (WGS) entry which is preliminary data.</text>
</comment>